<evidence type="ECO:0000256" key="3">
    <source>
        <dbReference type="ARBA" id="ARBA00022833"/>
    </source>
</evidence>
<evidence type="ECO:0000256" key="6">
    <source>
        <dbReference type="ARBA" id="ARBA00048451"/>
    </source>
</evidence>
<evidence type="ECO:0000256" key="2">
    <source>
        <dbReference type="ARBA" id="ARBA00022723"/>
    </source>
</evidence>
<dbReference type="CDD" id="cd24067">
    <property type="entry name" value="ASKHA_NBD_ROK_BsFRK-like"/>
    <property type="match status" value="1"/>
</dbReference>
<name>A0ABW4TUC6_9SPHN</name>
<dbReference type="InterPro" id="IPR049874">
    <property type="entry name" value="ROK_cs"/>
</dbReference>
<sequence>MTEPLYAGVELGGTKCVCILAAGPDRVVATERIATGAPGATLGRIVEVLREWDVGTRARALGVGSFGPLELDPDAPDYGHVVRTPKPGWSGVDIVGPLVAATGLPVMLDTDVAGAALAEGRWGAARGLASHAYVTVGTGIGVGIVVNGQAVRGLGHPEAGHLRIARMAGDDWPGHCPYHGDCVEGLAAGPAIAARSGRAAELLSPDDPAWDGVVHALAMMLHNLVLTTAPQRILLGGGVPVGQPHLIPRIRAALVASLGGYAHAERVAGDIERFVSGPELGAMAGPMGAIALARLAIADVAA</sequence>
<dbReference type="EC" id="2.7.1.4" evidence="5"/>
<dbReference type="Proteomes" id="UP001597400">
    <property type="component" value="Unassembled WGS sequence"/>
</dbReference>
<gene>
    <name evidence="7" type="ORF">ACFSGX_01780</name>
</gene>
<dbReference type="InterPro" id="IPR051804">
    <property type="entry name" value="Carb_Metab_Reg_Kinase/Isom"/>
</dbReference>
<comment type="catalytic activity">
    <reaction evidence="6">
        <text>D-fructose + ATP = D-fructose 6-phosphate + ADP + H(+)</text>
        <dbReference type="Rhea" id="RHEA:16125"/>
        <dbReference type="ChEBI" id="CHEBI:15378"/>
        <dbReference type="ChEBI" id="CHEBI:30616"/>
        <dbReference type="ChEBI" id="CHEBI:37721"/>
        <dbReference type="ChEBI" id="CHEBI:61527"/>
        <dbReference type="ChEBI" id="CHEBI:456216"/>
        <dbReference type="EC" id="2.7.1.4"/>
    </reaction>
</comment>
<dbReference type="InterPro" id="IPR000600">
    <property type="entry name" value="ROK"/>
</dbReference>
<keyword evidence="2" id="KW-0479">Metal-binding</keyword>
<organism evidence="7 8">
    <name type="scientific">Sphingomonas arantia</name>
    <dbReference type="NCBI Taxonomy" id="1460676"/>
    <lineage>
        <taxon>Bacteria</taxon>
        <taxon>Pseudomonadati</taxon>
        <taxon>Pseudomonadota</taxon>
        <taxon>Alphaproteobacteria</taxon>
        <taxon>Sphingomonadales</taxon>
        <taxon>Sphingomonadaceae</taxon>
        <taxon>Sphingomonas</taxon>
    </lineage>
</organism>
<dbReference type="Pfam" id="PF00480">
    <property type="entry name" value="ROK"/>
    <property type="match status" value="1"/>
</dbReference>
<evidence type="ECO:0000256" key="5">
    <source>
        <dbReference type="ARBA" id="ARBA00038887"/>
    </source>
</evidence>
<keyword evidence="8" id="KW-1185">Reference proteome</keyword>
<evidence type="ECO:0000313" key="8">
    <source>
        <dbReference type="Proteomes" id="UP001597400"/>
    </source>
</evidence>
<proteinExistence type="predicted"/>
<dbReference type="EMBL" id="JBHUGS010000001">
    <property type="protein sequence ID" value="MFD1949495.1"/>
    <property type="molecule type" value="Genomic_DNA"/>
</dbReference>
<keyword evidence="4" id="KW-0460">Magnesium</keyword>
<evidence type="ECO:0000256" key="1">
    <source>
        <dbReference type="ARBA" id="ARBA00001946"/>
    </source>
</evidence>
<comment type="caution">
    <text evidence="7">The sequence shown here is derived from an EMBL/GenBank/DDBJ whole genome shotgun (WGS) entry which is preliminary data.</text>
</comment>
<comment type="cofactor">
    <cofactor evidence="1">
        <name>Mg(2+)</name>
        <dbReference type="ChEBI" id="CHEBI:18420"/>
    </cofactor>
</comment>
<dbReference type="PANTHER" id="PTHR42742">
    <property type="entry name" value="TRANSCRIPTIONAL REPRESSOR MPRA"/>
    <property type="match status" value="1"/>
</dbReference>
<dbReference type="PROSITE" id="PS01125">
    <property type="entry name" value="ROK"/>
    <property type="match status" value="1"/>
</dbReference>
<dbReference type="Gene3D" id="3.30.420.40">
    <property type="match status" value="2"/>
</dbReference>
<protein>
    <recommendedName>
        <fullName evidence="5">fructokinase</fullName>
        <ecNumber evidence="5">2.7.1.4</ecNumber>
    </recommendedName>
</protein>
<evidence type="ECO:0000313" key="7">
    <source>
        <dbReference type="EMBL" id="MFD1949495.1"/>
    </source>
</evidence>
<dbReference type="InterPro" id="IPR043129">
    <property type="entry name" value="ATPase_NBD"/>
</dbReference>
<reference evidence="8" key="1">
    <citation type="journal article" date="2019" name="Int. J. Syst. Evol. Microbiol.">
        <title>The Global Catalogue of Microorganisms (GCM) 10K type strain sequencing project: providing services to taxonomists for standard genome sequencing and annotation.</title>
        <authorList>
            <consortium name="The Broad Institute Genomics Platform"/>
            <consortium name="The Broad Institute Genome Sequencing Center for Infectious Disease"/>
            <person name="Wu L."/>
            <person name="Ma J."/>
        </authorList>
    </citation>
    <scope>NUCLEOTIDE SEQUENCE [LARGE SCALE GENOMIC DNA]</scope>
    <source>
        <strain evidence="8">CGMCC 1.12702</strain>
    </source>
</reference>
<dbReference type="RefSeq" id="WP_380927015.1">
    <property type="nucleotide sequence ID" value="NZ_JBHUGS010000001.1"/>
</dbReference>
<accession>A0ABW4TUC6</accession>
<dbReference type="SUPFAM" id="SSF53067">
    <property type="entry name" value="Actin-like ATPase domain"/>
    <property type="match status" value="1"/>
</dbReference>
<keyword evidence="3" id="KW-0862">Zinc</keyword>
<evidence type="ECO:0000256" key="4">
    <source>
        <dbReference type="ARBA" id="ARBA00022842"/>
    </source>
</evidence>
<dbReference type="PANTHER" id="PTHR42742:SF3">
    <property type="entry name" value="FRUCTOKINASE"/>
    <property type="match status" value="1"/>
</dbReference>